<dbReference type="PANTHER" id="PTHR44757:SF2">
    <property type="entry name" value="BIOFILM ARCHITECTURE MAINTENANCE PROTEIN MBAA"/>
    <property type="match status" value="1"/>
</dbReference>
<dbReference type="EC" id="3.1.4.52" evidence="5"/>
<dbReference type="InterPro" id="IPR043128">
    <property type="entry name" value="Rev_trsase/Diguanyl_cyclase"/>
</dbReference>
<dbReference type="InterPro" id="IPR000700">
    <property type="entry name" value="PAS-assoc_C"/>
</dbReference>
<dbReference type="PROSITE" id="PS50113">
    <property type="entry name" value="PAC"/>
    <property type="match status" value="1"/>
</dbReference>
<dbReference type="PROSITE" id="PS50887">
    <property type="entry name" value="GGDEF"/>
    <property type="match status" value="1"/>
</dbReference>
<dbReference type="Gene3D" id="3.30.450.20">
    <property type="entry name" value="PAS domain"/>
    <property type="match status" value="1"/>
</dbReference>
<dbReference type="SMART" id="SM00052">
    <property type="entry name" value="EAL"/>
    <property type="match status" value="1"/>
</dbReference>
<keyword evidence="5" id="KW-0378">Hydrolase</keyword>
<dbReference type="CDD" id="cd01948">
    <property type="entry name" value="EAL"/>
    <property type="match status" value="1"/>
</dbReference>
<protein>
    <submittedName>
        <fullName evidence="5">Cyclic di-GMP phosphodiesterase Gmr</fullName>
        <ecNumber evidence="5">3.1.4.52</ecNumber>
    </submittedName>
</protein>
<proteinExistence type="predicted"/>
<dbReference type="OrthoDB" id="9814202at2"/>
<name>A0A1Y0E7H6_9RHOB</name>
<dbReference type="InterPro" id="IPR035965">
    <property type="entry name" value="PAS-like_dom_sf"/>
</dbReference>
<dbReference type="SUPFAM" id="SSF55073">
    <property type="entry name" value="Nucleotide cyclase"/>
    <property type="match status" value="1"/>
</dbReference>
<dbReference type="PROSITE" id="PS50883">
    <property type="entry name" value="EAL"/>
    <property type="match status" value="1"/>
</dbReference>
<dbReference type="STRING" id="1122181.GCA_000382265_03552"/>
<evidence type="ECO:0000259" key="3">
    <source>
        <dbReference type="PROSITE" id="PS50883"/>
    </source>
</evidence>
<dbReference type="SMART" id="SM00086">
    <property type="entry name" value="PAC"/>
    <property type="match status" value="1"/>
</dbReference>
<feature type="domain" description="PAC" evidence="2">
    <location>
        <begin position="81"/>
        <end position="134"/>
    </location>
</feature>
<evidence type="ECO:0000259" key="4">
    <source>
        <dbReference type="PROSITE" id="PS50887"/>
    </source>
</evidence>
<evidence type="ECO:0000313" key="5">
    <source>
        <dbReference type="EMBL" id="ART99566.1"/>
    </source>
</evidence>
<feature type="domain" description="GGDEF" evidence="4">
    <location>
        <begin position="184"/>
        <end position="317"/>
    </location>
</feature>
<dbReference type="InterPro" id="IPR029787">
    <property type="entry name" value="Nucleotide_cyclase"/>
</dbReference>
<dbReference type="Pfam" id="PF00563">
    <property type="entry name" value="EAL"/>
    <property type="match status" value="1"/>
</dbReference>
<dbReference type="InterPro" id="IPR001633">
    <property type="entry name" value="EAL_dom"/>
</dbReference>
<dbReference type="InterPro" id="IPR000160">
    <property type="entry name" value="GGDEF_dom"/>
</dbReference>
<dbReference type="Proteomes" id="UP000195273">
    <property type="component" value="Chromosome"/>
</dbReference>
<dbReference type="Gene3D" id="3.20.20.450">
    <property type="entry name" value="EAL domain"/>
    <property type="match status" value="1"/>
</dbReference>
<dbReference type="SUPFAM" id="SSF141868">
    <property type="entry name" value="EAL domain-like"/>
    <property type="match status" value="1"/>
</dbReference>
<dbReference type="NCBIfam" id="TIGR00229">
    <property type="entry name" value="sensory_box"/>
    <property type="match status" value="1"/>
</dbReference>
<dbReference type="KEGG" id="lvs:LOKVESSMR4R_00225"/>
<dbReference type="InterPro" id="IPR035919">
    <property type="entry name" value="EAL_sf"/>
</dbReference>
<dbReference type="SUPFAM" id="SSF55785">
    <property type="entry name" value="PYP-like sensor domain (PAS domain)"/>
    <property type="match status" value="1"/>
</dbReference>
<feature type="coiled-coil region" evidence="1">
    <location>
        <begin position="129"/>
        <end position="156"/>
    </location>
</feature>
<dbReference type="CDD" id="cd01949">
    <property type="entry name" value="GGDEF"/>
    <property type="match status" value="1"/>
</dbReference>
<dbReference type="Pfam" id="PF13426">
    <property type="entry name" value="PAS_9"/>
    <property type="match status" value="1"/>
</dbReference>
<dbReference type="AlphaFoldDB" id="A0A1Y0E7H6"/>
<dbReference type="PANTHER" id="PTHR44757">
    <property type="entry name" value="DIGUANYLATE CYCLASE DGCP"/>
    <property type="match status" value="1"/>
</dbReference>
<dbReference type="CDD" id="cd00130">
    <property type="entry name" value="PAS"/>
    <property type="match status" value="1"/>
</dbReference>
<keyword evidence="1" id="KW-0175">Coiled coil</keyword>
<dbReference type="Gene3D" id="3.30.70.270">
    <property type="match status" value="1"/>
</dbReference>
<accession>A0A1Y0E7H6</accession>
<gene>
    <name evidence="5" type="primary">gmr</name>
    <name evidence="5" type="ORF">LOKVESSMR4R_00225</name>
</gene>
<dbReference type="RefSeq" id="WP_087212318.1">
    <property type="nucleotide sequence ID" value="NZ_CP021431.1"/>
</dbReference>
<dbReference type="InterPro" id="IPR052155">
    <property type="entry name" value="Biofilm_reg_signaling"/>
</dbReference>
<evidence type="ECO:0000256" key="1">
    <source>
        <dbReference type="SAM" id="Coils"/>
    </source>
</evidence>
<dbReference type="SMART" id="SM00267">
    <property type="entry name" value="GGDEF"/>
    <property type="match status" value="1"/>
</dbReference>
<dbReference type="InterPro" id="IPR001610">
    <property type="entry name" value="PAC"/>
</dbReference>
<feature type="domain" description="EAL" evidence="3">
    <location>
        <begin position="326"/>
        <end position="580"/>
    </location>
</feature>
<dbReference type="InterPro" id="IPR000014">
    <property type="entry name" value="PAS"/>
</dbReference>
<sequence length="597" mass="66177">MTTQNPPYFRNLEDFAGIASDWFWETDRRHRFIYFSNQMEQVTRLRRADILGRERDIFAAEPSGPAWQAHLDDLRAHRAFRNFEYHIIRPTDGSVMWLRIAGQPQFDQAGEFTGYRGTGHDITREKMAMMQLEQSNAALAIRNRELDAARQALEQAAYHDPLTGLPNRRAFERALEHCLGLAGGQVTLLHLDLDRFKWVNDTLGHQSGDAVLVTAAQRISAAAGDRGQAYRVGGDEFMVLLTQDIAADLAHEIGTAIVTALTCPIDLAQRQVTIGISIGIAPGIAGQDTAATVIAHADVALYEAKRNGRNQVCQITPQITQRMQVKRQIAATIPGALARGEFTAYFQPQADINTGEIVGAEALVRWHHPACGLLYPADFLDIAAEMGMIEDIDRQVLRLALAAVDKLQARGINLPSMSVNISAPRLMDPRLPADVASSWIDRRCGLSIELLETIYFDDRREVPQIKENLQQLRDMGVEIHSDDFGSGRASIIGLLKVQPDRLKIECSMIRTALRDPRKRKVVAAILEMTRALGIAATAEGVETADDIAAVRSIGCVYYQGKLLAPPLQEPAFIAFLSHQKMATKKKTAGRDDLPFCD</sequence>
<evidence type="ECO:0000259" key="2">
    <source>
        <dbReference type="PROSITE" id="PS50113"/>
    </source>
</evidence>
<dbReference type="GO" id="GO:0071111">
    <property type="term" value="F:cyclic-guanylate-specific phosphodiesterase activity"/>
    <property type="evidence" value="ECO:0007669"/>
    <property type="project" value="UniProtKB-EC"/>
</dbReference>
<dbReference type="NCBIfam" id="TIGR00254">
    <property type="entry name" value="GGDEF"/>
    <property type="match status" value="1"/>
</dbReference>
<dbReference type="Pfam" id="PF00990">
    <property type="entry name" value="GGDEF"/>
    <property type="match status" value="1"/>
</dbReference>
<reference evidence="5 6" key="1">
    <citation type="submission" date="2017-05" db="EMBL/GenBank/DDBJ databases">
        <title>Genome Sequence of Loktanella vestfoldensis Strain SMR4r Isolated from a Culture of the Diatom Skeletonema marinoi.</title>
        <authorList>
            <person name="Topel M."/>
            <person name="Pinder M.I.M."/>
            <person name="Johansson O.N."/>
            <person name="Kourtchenko O."/>
            <person name="Godhe A."/>
            <person name="Clarke A.K."/>
        </authorList>
    </citation>
    <scope>NUCLEOTIDE SEQUENCE [LARGE SCALE GENOMIC DNA]</scope>
    <source>
        <strain evidence="5 6">SMR4r</strain>
    </source>
</reference>
<dbReference type="EMBL" id="CP021431">
    <property type="protein sequence ID" value="ART99566.1"/>
    <property type="molecule type" value="Genomic_DNA"/>
</dbReference>
<organism evidence="5 6">
    <name type="scientific">Yoonia vestfoldensis</name>
    <dbReference type="NCBI Taxonomy" id="245188"/>
    <lineage>
        <taxon>Bacteria</taxon>
        <taxon>Pseudomonadati</taxon>
        <taxon>Pseudomonadota</taxon>
        <taxon>Alphaproteobacteria</taxon>
        <taxon>Rhodobacterales</taxon>
        <taxon>Paracoccaceae</taxon>
        <taxon>Yoonia</taxon>
    </lineage>
</organism>
<keyword evidence="6" id="KW-1185">Reference proteome</keyword>
<evidence type="ECO:0000313" key="6">
    <source>
        <dbReference type="Proteomes" id="UP000195273"/>
    </source>
</evidence>